<dbReference type="PROSITE" id="PS50983">
    <property type="entry name" value="FE_B12_PBP"/>
    <property type="match status" value="1"/>
</dbReference>
<feature type="chain" id="PRO_5038479271" evidence="2">
    <location>
        <begin position="33"/>
        <end position="344"/>
    </location>
</feature>
<dbReference type="PROSITE" id="PS51257">
    <property type="entry name" value="PROKAR_LIPOPROTEIN"/>
    <property type="match status" value="1"/>
</dbReference>
<dbReference type="Pfam" id="PF01497">
    <property type="entry name" value="Peripla_BP_2"/>
    <property type="match status" value="1"/>
</dbReference>
<keyword evidence="7" id="KW-1185">Reference proteome</keyword>
<accession>A0A3M8B1C6</accession>
<gene>
    <name evidence="4" type="ORF">BAG01nite_21400</name>
    <name evidence="5" type="ORF">EB820_07965</name>
</gene>
<feature type="domain" description="Fe/B12 periplasmic-binding" evidence="3">
    <location>
        <begin position="76"/>
        <end position="344"/>
    </location>
</feature>
<proteinExistence type="inferred from homology"/>
<dbReference type="OrthoDB" id="356537at2"/>
<dbReference type="RefSeq" id="WP_122952715.1">
    <property type="nucleotide sequence ID" value="NZ_BJOD01000018.1"/>
</dbReference>
<comment type="similarity">
    <text evidence="1">Belongs to the bacterial solute-binding protein 8 family.</text>
</comment>
<organism evidence="5 6">
    <name type="scientific">Brevibacillus agri</name>
    <dbReference type="NCBI Taxonomy" id="51101"/>
    <lineage>
        <taxon>Bacteria</taxon>
        <taxon>Bacillati</taxon>
        <taxon>Bacillota</taxon>
        <taxon>Bacilli</taxon>
        <taxon>Bacillales</taxon>
        <taxon>Paenibacillaceae</taxon>
        <taxon>Brevibacillus</taxon>
    </lineage>
</organism>
<dbReference type="EMBL" id="RHHN01000025">
    <property type="protein sequence ID" value="RNB57209.1"/>
    <property type="molecule type" value="Genomic_DNA"/>
</dbReference>
<dbReference type="Gene3D" id="3.40.50.1980">
    <property type="entry name" value="Nitrogenase molybdenum iron protein domain"/>
    <property type="match status" value="2"/>
</dbReference>
<evidence type="ECO:0000256" key="1">
    <source>
        <dbReference type="ARBA" id="ARBA00008814"/>
    </source>
</evidence>
<evidence type="ECO:0000313" key="4">
    <source>
        <dbReference type="EMBL" id="GED26038.1"/>
    </source>
</evidence>
<evidence type="ECO:0000256" key="2">
    <source>
        <dbReference type="SAM" id="SignalP"/>
    </source>
</evidence>
<comment type="caution">
    <text evidence="5">The sequence shown here is derived from an EMBL/GenBank/DDBJ whole genome shotgun (WGS) entry which is preliminary data.</text>
</comment>
<protein>
    <submittedName>
        <fullName evidence="5">ABC transporter substrate-binding protein</fullName>
    </submittedName>
    <submittedName>
        <fullName evidence="4">Lipoprotein</fullName>
    </submittedName>
</protein>
<evidence type="ECO:0000259" key="3">
    <source>
        <dbReference type="PROSITE" id="PS50983"/>
    </source>
</evidence>
<evidence type="ECO:0000313" key="6">
    <source>
        <dbReference type="Proteomes" id="UP000276178"/>
    </source>
</evidence>
<dbReference type="AlphaFoldDB" id="A0A3M8B1C6"/>
<dbReference type="SUPFAM" id="SSF53807">
    <property type="entry name" value="Helical backbone' metal receptor"/>
    <property type="match status" value="1"/>
</dbReference>
<reference evidence="5 6" key="1">
    <citation type="submission" date="2018-10" db="EMBL/GenBank/DDBJ databases">
        <title>Phylogenomics of Brevibacillus.</title>
        <authorList>
            <person name="Dunlap C."/>
        </authorList>
    </citation>
    <scope>NUCLEOTIDE SEQUENCE [LARGE SCALE GENOMIC DNA]</scope>
    <source>
        <strain evidence="5 6">NRRL NRS 1219</strain>
    </source>
</reference>
<dbReference type="EMBL" id="BJOD01000018">
    <property type="protein sequence ID" value="GED26038.1"/>
    <property type="molecule type" value="Genomic_DNA"/>
</dbReference>
<dbReference type="PANTHER" id="PTHR30535:SF7">
    <property type="entry name" value="IRON(III) DICITRATE-BINDING PROTEIN"/>
    <property type="match status" value="1"/>
</dbReference>
<dbReference type="GeneID" id="82812364"/>
<dbReference type="InterPro" id="IPR050902">
    <property type="entry name" value="ABC_Transporter_SBP"/>
</dbReference>
<keyword evidence="2" id="KW-0732">Signal</keyword>
<keyword evidence="4" id="KW-0449">Lipoprotein</keyword>
<dbReference type="InterPro" id="IPR002491">
    <property type="entry name" value="ABC_transptr_periplasmic_BD"/>
</dbReference>
<evidence type="ECO:0000313" key="5">
    <source>
        <dbReference type="EMBL" id="RNB57209.1"/>
    </source>
</evidence>
<dbReference type="CDD" id="cd01148">
    <property type="entry name" value="TroA_a"/>
    <property type="match status" value="1"/>
</dbReference>
<dbReference type="Proteomes" id="UP000276178">
    <property type="component" value="Unassembled WGS sequence"/>
</dbReference>
<feature type="signal peptide" evidence="2">
    <location>
        <begin position="1"/>
        <end position="32"/>
    </location>
</feature>
<name>A0A3M8B1C6_9BACL</name>
<reference evidence="4 7" key="2">
    <citation type="submission" date="2019-06" db="EMBL/GenBank/DDBJ databases">
        <title>Whole genome shotgun sequence of Brevibacillus agri NBRC 15538.</title>
        <authorList>
            <person name="Hosoyama A."/>
            <person name="Uohara A."/>
            <person name="Ohji S."/>
            <person name="Ichikawa N."/>
        </authorList>
    </citation>
    <scope>NUCLEOTIDE SEQUENCE [LARGE SCALE GENOMIC DNA]</scope>
    <source>
        <strain evidence="4 7">NBRC 15538</strain>
    </source>
</reference>
<evidence type="ECO:0000313" key="7">
    <source>
        <dbReference type="Proteomes" id="UP000317180"/>
    </source>
</evidence>
<dbReference type="Proteomes" id="UP000317180">
    <property type="component" value="Unassembled WGS sequence"/>
</dbReference>
<dbReference type="PANTHER" id="PTHR30535">
    <property type="entry name" value="VITAMIN B12-BINDING PROTEIN"/>
    <property type="match status" value="1"/>
</dbReference>
<sequence length="344" mass="37398">MSTIRKRKKAFHGFWMAALAAIMLLLSACSSAAPATTESTVANAGSEQTAQPAADNKPVTIVTNGIEMTYPEAPKRAVTMNQHVTEVMLALGLADKMVGTAYLDDHILPELKADYDKVPVLSDKYPTKEVLLAANPDFVYAGWKSAFGDKGVGSMEDLEKAGIKSYLQESSNKPGPTIDDVFADIRNIGRIFRVEDKANELIGKMKAEIEQTVSKIGTVDKPLNVFVYDSGEDQPLTAANNYMTSLIKAAGGKNVFDDIQKGWATVSWEEVVNRKPDVIVVVDYGDKTIEQKQNFLLSKKELADVPAIQNKRLIVLPLSAASEGVRAPIALKILAEGLHPDTFK</sequence>